<accession>A0A6V8IAC9</accession>
<comment type="caution">
    <text evidence="1">The sequence shown here is derived from an EMBL/GenBank/DDBJ whole genome shotgun (WGS) entry which is preliminary data.</text>
</comment>
<proteinExistence type="predicted"/>
<keyword evidence="2" id="KW-1185">Reference proteome</keyword>
<evidence type="ECO:0000313" key="2">
    <source>
        <dbReference type="Proteomes" id="UP000548726"/>
    </source>
</evidence>
<dbReference type="AlphaFoldDB" id="A0A6V8IAC9"/>
<reference evidence="1 2" key="1">
    <citation type="journal article" date="2020" name="Cell Rep.">
        <title>Local necrotic cells trigger systemic immune activation via gut microbiome dysbiosis in Drosophila.</title>
        <authorList>
            <person name="Kosakamoto H."/>
            <person name="Yamauchi T."/>
            <person name="Akuzawa-Tokita Y."/>
            <person name="Nishimura K."/>
            <person name="Soga T."/>
            <person name="Murakami T."/>
            <person name="Mori H."/>
            <person name="Yamamoto K."/>
            <person name="Miyazaki R."/>
            <person name="Koto A."/>
            <person name="Miura M."/>
            <person name="Obata F."/>
        </authorList>
    </citation>
    <scope>NUCLEOTIDE SEQUENCE [LARGE SCALE GENOMIC DNA]</scope>
    <source>
        <strain evidence="1 2">Ai</strain>
    </source>
</reference>
<gene>
    <name evidence="1" type="ORF">DmAi_26020</name>
</gene>
<organism evidence="1 2">
    <name type="scientific">Acetobacter persici</name>
    <dbReference type="NCBI Taxonomy" id="1076596"/>
    <lineage>
        <taxon>Bacteria</taxon>
        <taxon>Pseudomonadati</taxon>
        <taxon>Pseudomonadota</taxon>
        <taxon>Alphaproteobacteria</taxon>
        <taxon>Acetobacterales</taxon>
        <taxon>Acetobacteraceae</taxon>
        <taxon>Acetobacter</taxon>
    </lineage>
</organism>
<name>A0A6V8IAC9_9PROT</name>
<protein>
    <submittedName>
        <fullName evidence="1">Uncharacterized protein</fullName>
    </submittedName>
</protein>
<dbReference type="Proteomes" id="UP000548726">
    <property type="component" value="Unassembled WGS sequence"/>
</dbReference>
<sequence>MNKTHENGIHPFCEAWDIRTNTSFIGVKSLCVMCAPLDFTSKHISTDQSQSCSFAHEGGLTVGYVP</sequence>
<dbReference type="EMBL" id="BLJP01000014">
    <property type="protein sequence ID" value="GFE94543.1"/>
    <property type="molecule type" value="Genomic_DNA"/>
</dbReference>
<evidence type="ECO:0000313" key="1">
    <source>
        <dbReference type="EMBL" id="GFE94543.1"/>
    </source>
</evidence>